<name>A0A2G2YBV7_CAPAN</name>
<dbReference type="AlphaFoldDB" id="A0A2G2YBV7"/>
<accession>A0A2G2YBV7</accession>
<dbReference type="Gramene" id="PHT67245">
    <property type="protein sequence ID" value="PHT67245"/>
    <property type="gene ID" value="T459_26732"/>
</dbReference>
<evidence type="ECO:0000256" key="1">
    <source>
        <dbReference type="SAM" id="MobiDB-lite"/>
    </source>
</evidence>
<dbReference type="Proteomes" id="UP000222542">
    <property type="component" value="Unassembled WGS sequence"/>
</dbReference>
<evidence type="ECO:0000313" key="3">
    <source>
        <dbReference type="Proteomes" id="UP000222542"/>
    </source>
</evidence>
<feature type="region of interest" description="Disordered" evidence="1">
    <location>
        <begin position="101"/>
        <end position="126"/>
    </location>
</feature>
<comment type="caution">
    <text evidence="2">The sequence shown here is derived from an EMBL/GenBank/DDBJ whole genome shotgun (WGS) entry which is preliminary data.</text>
</comment>
<organism evidence="2 3">
    <name type="scientific">Capsicum annuum</name>
    <name type="common">Capsicum pepper</name>
    <dbReference type="NCBI Taxonomy" id="4072"/>
    <lineage>
        <taxon>Eukaryota</taxon>
        <taxon>Viridiplantae</taxon>
        <taxon>Streptophyta</taxon>
        <taxon>Embryophyta</taxon>
        <taxon>Tracheophyta</taxon>
        <taxon>Spermatophyta</taxon>
        <taxon>Magnoliopsida</taxon>
        <taxon>eudicotyledons</taxon>
        <taxon>Gunneridae</taxon>
        <taxon>Pentapetalae</taxon>
        <taxon>asterids</taxon>
        <taxon>lamiids</taxon>
        <taxon>Solanales</taxon>
        <taxon>Solanaceae</taxon>
        <taxon>Solanoideae</taxon>
        <taxon>Capsiceae</taxon>
        <taxon>Capsicum</taxon>
    </lineage>
</organism>
<proteinExistence type="predicted"/>
<protein>
    <submittedName>
        <fullName evidence="2">Uncharacterized protein</fullName>
    </submittedName>
</protein>
<evidence type="ECO:0000313" key="2">
    <source>
        <dbReference type="EMBL" id="PHT67245.1"/>
    </source>
</evidence>
<sequence>MSQKEHCPSVASDVESVATDGESVTTDVESFATNVKSIATDVESIATDVESDEIHQTSLFGGFICSNSFSIYCNINNSVPYVDFDSWHKICFNFVGEEEKTQSDDEAPMSHPRKIGITEDIEVHEI</sequence>
<keyword evidence="3" id="KW-1185">Reference proteome</keyword>
<gene>
    <name evidence="2" type="ORF">T459_26732</name>
</gene>
<reference evidence="2 3" key="1">
    <citation type="journal article" date="2014" name="Nat. Genet.">
        <title>Genome sequence of the hot pepper provides insights into the evolution of pungency in Capsicum species.</title>
        <authorList>
            <person name="Kim S."/>
            <person name="Park M."/>
            <person name="Yeom S.I."/>
            <person name="Kim Y.M."/>
            <person name="Lee J.M."/>
            <person name="Lee H.A."/>
            <person name="Seo E."/>
            <person name="Choi J."/>
            <person name="Cheong K."/>
            <person name="Kim K.T."/>
            <person name="Jung K."/>
            <person name="Lee G.W."/>
            <person name="Oh S.K."/>
            <person name="Bae C."/>
            <person name="Kim S.B."/>
            <person name="Lee H.Y."/>
            <person name="Kim S.Y."/>
            <person name="Kim M.S."/>
            <person name="Kang B.C."/>
            <person name="Jo Y.D."/>
            <person name="Yang H.B."/>
            <person name="Jeong H.J."/>
            <person name="Kang W.H."/>
            <person name="Kwon J.K."/>
            <person name="Shin C."/>
            <person name="Lim J.Y."/>
            <person name="Park J.H."/>
            <person name="Huh J.H."/>
            <person name="Kim J.S."/>
            <person name="Kim B.D."/>
            <person name="Cohen O."/>
            <person name="Paran I."/>
            <person name="Suh M.C."/>
            <person name="Lee S.B."/>
            <person name="Kim Y.K."/>
            <person name="Shin Y."/>
            <person name="Noh S.J."/>
            <person name="Park J."/>
            <person name="Seo Y.S."/>
            <person name="Kwon S.Y."/>
            <person name="Kim H.A."/>
            <person name="Park J.M."/>
            <person name="Kim H.J."/>
            <person name="Choi S.B."/>
            <person name="Bosland P.W."/>
            <person name="Reeves G."/>
            <person name="Jo S.H."/>
            <person name="Lee B.W."/>
            <person name="Cho H.T."/>
            <person name="Choi H.S."/>
            <person name="Lee M.S."/>
            <person name="Yu Y."/>
            <person name="Do Choi Y."/>
            <person name="Park B.S."/>
            <person name="van Deynze A."/>
            <person name="Ashrafi H."/>
            <person name="Hill T."/>
            <person name="Kim W.T."/>
            <person name="Pai H.S."/>
            <person name="Ahn H.K."/>
            <person name="Yeam I."/>
            <person name="Giovannoni J.J."/>
            <person name="Rose J.K."/>
            <person name="Sorensen I."/>
            <person name="Lee S.J."/>
            <person name="Kim R.W."/>
            <person name="Choi I.Y."/>
            <person name="Choi B.S."/>
            <person name="Lim J.S."/>
            <person name="Lee Y.H."/>
            <person name="Choi D."/>
        </authorList>
    </citation>
    <scope>NUCLEOTIDE SEQUENCE [LARGE SCALE GENOMIC DNA]</scope>
    <source>
        <strain evidence="3">cv. CM334</strain>
    </source>
</reference>
<reference evidence="2 3" key="2">
    <citation type="journal article" date="2017" name="Genome Biol.">
        <title>New reference genome sequences of hot pepper reveal the massive evolution of plant disease-resistance genes by retroduplication.</title>
        <authorList>
            <person name="Kim S."/>
            <person name="Park J."/>
            <person name="Yeom S.I."/>
            <person name="Kim Y.M."/>
            <person name="Seo E."/>
            <person name="Kim K.T."/>
            <person name="Kim M.S."/>
            <person name="Lee J.M."/>
            <person name="Cheong K."/>
            <person name="Shin H.S."/>
            <person name="Kim S.B."/>
            <person name="Han K."/>
            <person name="Lee J."/>
            <person name="Park M."/>
            <person name="Lee H.A."/>
            <person name="Lee H.Y."/>
            <person name="Lee Y."/>
            <person name="Oh S."/>
            <person name="Lee J.H."/>
            <person name="Choi E."/>
            <person name="Choi E."/>
            <person name="Lee S.E."/>
            <person name="Jeon J."/>
            <person name="Kim H."/>
            <person name="Choi G."/>
            <person name="Song H."/>
            <person name="Lee J."/>
            <person name="Lee S.C."/>
            <person name="Kwon J.K."/>
            <person name="Lee H.Y."/>
            <person name="Koo N."/>
            <person name="Hong Y."/>
            <person name="Kim R.W."/>
            <person name="Kang W.H."/>
            <person name="Huh J.H."/>
            <person name="Kang B.C."/>
            <person name="Yang T.J."/>
            <person name="Lee Y.H."/>
            <person name="Bennetzen J.L."/>
            <person name="Choi D."/>
        </authorList>
    </citation>
    <scope>NUCLEOTIDE SEQUENCE [LARGE SCALE GENOMIC DNA]</scope>
    <source>
        <strain evidence="3">cv. CM334</strain>
    </source>
</reference>
<dbReference type="EMBL" id="AYRZ02000011">
    <property type="protein sequence ID" value="PHT67245.1"/>
    <property type="molecule type" value="Genomic_DNA"/>
</dbReference>
<feature type="region of interest" description="Disordered" evidence="1">
    <location>
        <begin position="1"/>
        <end position="25"/>
    </location>
</feature>